<name>A0A3M6V4L6_POCDA</name>
<feature type="non-terminal residue" evidence="5">
    <location>
        <position position="1"/>
    </location>
</feature>
<dbReference type="PROSITE" id="PS50835">
    <property type="entry name" value="IG_LIKE"/>
    <property type="match status" value="12"/>
</dbReference>
<gene>
    <name evidence="5" type="ORF">pdam_00001445</name>
</gene>
<dbReference type="InterPro" id="IPR013783">
    <property type="entry name" value="Ig-like_fold"/>
</dbReference>
<dbReference type="AlphaFoldDB" id="A0A3M6V4L6"/>
<feature type="domain" description="Ig-like" evidence="4">
    <location>
        <begin position="554"/>
        <end position="631"/>
    </location>
</feature>
<dbReference type="InterPro" id="IPR003599">
    <property type="entry name" value="Ig_sub"/>
</dbReference>
<evidence type="ECO:0000313" key="6">
    <source>
        <dbReference type="Proteomes" id="UP000275408"/>
    </source>
</evidence>
<evidence type="ECO:0000256" key="1">
    <source>
        <dbReference type="ARBA" id="ARBA00022737"/>
    </source>
</evidence>
<feature type="domain" description="Ig-like" evidence="4">
    <location>
        <begin position="636"/>
        <end position="710"/>
    </location>
</feature>
<feature type="domain" description="Ig-like" evidence="4">
    <location>
        <begin position="472"/>
        <end position="543"/>
    </location>
</feature>
<organism evidence="5 6">
    <name type="scientific">Pocillopora damicornis</name>
    <name type="common">Cauliflower coral</name>
    <name type="synonym">Millepora damicornis</name>
    <dbReference type="NCBI Taxonomy" id="46731"/>
    <lineage>
        <taxon>Eukaryota</taxon>
        <taxon>Metazoa</taxon>
        <taxon>Cnidaria</taxon>
        <taxon>Anthozoa</taxon>
        <taxon>Hexacorallia</taxon>
        <taxon>Scleractinia</taxon>
        <taxon>Astrocoeniina</taxon>
        <taxon>Pocilloporidae</taxon>
        <taxon>Pocillopora</taxon>
    </lineage>
</organism>
<feature type="domain" description="Ig-like" evidence="4">
    <location>
        <begin position="308"/>
        <end position="385"/>
    </location>
</feature>
<dbReference type="Proteomes" id="UP000275408">
    <property type="component" value="Unassembled WGS sequence"/>
</dbReference>
<dbReference type="InterPro" id="IPR003598">
    <property type="entry name" value="Ig_sub2"/>
</dbReference>
<dbReference type="Gene3D" id="2.60.40.10">
    <property type="entry name" value="Immunoglobulins"/>
    <property type="match status" value="12"/>
</dbReference>
<dbReference type="EMBL" id="RCHS01000141">
    <property type="protein sequence ID" value="RMX60528.1"/>
    <property type="molecule type" value="Genomic_DNA"/>
</dbReference>
<feature type="domain" description="Ig-like" evidence="4">
    <location>
        <begin position="1"/>
        <end position="57"/>
    </location>
</feature>
<protein>
    <recommendedName>
        <fullName evidence="4">Ig-like domain-containing protein</fullName>
    </recommendedName>
</protein>
<evidence type="ECO:0000256" key="2">
    <source>
        <dbReference type="ARBA" id="ARBA00023157"/>
    </source>
</evidence>
<feature type="domain" description="Ig-like" evidence="4">
    <location>
        <begin position="144"/>
        <end position="221"/>
    </location>
</feature>
<keyword evidence="6" id="KW-1185">Reference proteome</keyword>
<feature type="domain" description="Ig-like" evidence="4">
    <location>
        <begin position="711"/>
        <end position="788"/>
    </location>
</feature>
<evidence type="ECO:0000313" key="5">
    <source>
        <dbReference type="EMBL" id="RMX60528.1"/>
    </source>
</evidence>
<dbReference type="InterPro" id="IPR007110">
    <property type="entry name" value="Ig-like_dom"/>
</dbReference>
<dbReference type="SMART" id="SM00408">
    <property type="entry name" value="IGc2"/>
    <property type="match status" value="12"/>
</dbReference>
<sequence>CAAAGNPTPKITWTKNGITMTEGDTLSFRPNRTQSGKYWCSAENGVKSAVNASANLDVQFPPSFDSRPTNQTVIEGTNTTFHCTATGNPTPTITWMKDTKSVAEGQTLSFETSRNDSGKYWCLATNGLGESINTTVNLDVQYPPSIILKPSDKIVAEGDMVTFQCAATGNPTPKMTWTKDGKTVAEGDTLSFRTNRTQSGKYWCSAENGLKPSVNASANLDVQFPPSFTSRPSNQTVIEETNVSFLCTATGNPAPTVTWMKDGSSVAEGHTLSIETSRNDSGKYWCLAENGLGEAINTTVYLNVQFSPSIIIKPTNKTVAEGDMVAFHCAATGNPTPKMIWINNGKTVGEGDTLSFETNRTQTGKYWCLAENGLASAVNASANLDVQFPPNFTSRPSNQTVIEGTKIIFNCSATGNPHPDMSWLKDGKTVAEGDTLSLETSRNDSGIYWCLAKNGVGEVINATAYLDVQFSPSIITKQTNKTAIEGDMVSFRCKATGNPTPMISWIKDGKTVAEGDTLSFKTNKTQSGEYWCSAANGMKATVNSIANLDVQFPPSFTSRPTNQTVIEGTNTTFHCAATGNPTPKMSWLKDGETVAKGDTLSLQTNRSDSGKYWCFADNGLGDAIETTAHLDVQFPPALTVTPTNLTMAEGHNATLRCSAAGNPTPTITWMKDGQTVATGRSLTLEVKKEDSGIYWCIADNGLRVTANAISSGFTTLPSDQTVMEGEEVIFHCAAKGNPMPRITWTKDGNILASGNTFKFRARKNDSGEYFCLAENGVELAINASAHLDVQYAPSFVVKPTNKTITEGSSVVFTCDATGNPIPEITWFKDGETVAKGKKLMFVTNRNQSGEYWCLAANGLNVTVNASASLDVQFPPSFTATPSDLTVREDSEARFHCSASGNPTPEITWMKDGKTVAQGGVLRFSAKRNQSGEYQCSADNGLGVNITASASLDVQCKLT</sequence>
<feature type="domain" description="Ig-like" evidence="4">
    <location>
        <begin position="226"/>
        <end position="303"/>
    </location>
</feature>
<feature type="domain" description="Ig-like" evidence="4">
    <location>
        <begin position="390"/>
        <end position="467"/>
    </location>
</feature>
<reference evidence="5 6" key="1">
    <citation type="journal article" date="2018" name="Sci. Rep.">
        <title>Comparative analysis of the Pocillopora damicornis genome highlights role of immune system in coral evolution.</title>
        <authorList>
            <person name="Cunning R."/>
            <person name="Bay R.A."/>
            <person name="Gillette P."/>
            <person name="Baker A.C."/>
            <person name="Traylor-Knowles N."/>
        </authorList>
    </citation>
    <scope>NUCLEOTIDE SEQUENCE [LARGE SCALE GENOMIC DNA]</scope>
    <source>
        <strain evidence="5">RSMAS</strain>
        <tissue evidence="5">Whole animal</tissue>
    </source>
</reference>
<feature type="domain" description="Ig-like" evidence="4">
    <location>
        <begin position="875"/>
        <end position="952"/>
    </location>
</feature>
<proteinExistence type="predicted"/>
<dbReference type="GO" id="GO:0016020">
    <property type="term" value="C:membrane"/>
    <property type="evidence" value="ECO:0007669"/>
    <property type="project" value="UniProtKB-SubCell"/>
</dbReference>
<dbReference type="PANTHER" id="PTHR44170:SF6">
    <property type="entry name" value="CONTACTIN"/>
    <property type="match status" value="1"/>
</dbReference>
<dbReference type="GO" id="GO:0098609">
    <property type="term" value="P:cell-cell adhesion"/>
    <property type="evidence" value="ECO:0007669"/>
    <property type="project" value="TreeGrafter"/>
</dbReference>
<dbReference type="FunFam" id="2.60.40.10:FF:000032">
    <property type="entry name" value="palladin isoform X1"/>
    <property type="match status" value="5"/>
</dbReference>
<dbReference type="SMART" id="SM00409">
    <property type="entry name" value="IG"/>
    <property type="match status" value="11"/>
</dbReference>
<evidence type="ECO:0000259" key="4">
    <source>
        <dbReference type="PROSITE" id="PS50835"/>
    </source>
</evidence>
<keyword evidence="2" id="KW-1015">Disulfide bond</keyword>
<comment type="caution">
    <text evidence="5">The sequence shown here is derived from an EMBL/GenBank/DDBJ whole genome shotgun (WGS) entry which is preliminary data.</text>
</comment>
<feature type="domain" description="Ig-like" evidence="4">
    <location>
        <begin position="793"/>
        <end position="870"/>
    </location>
</feature>
<dbReference type="OrthoDB" id="5988206at2759"/>
<feature type="domain" description="Ig-like" evidence="4">
    <location>
        <begin position="62"/>
        <end position="139"/>
    </location>
</feature>
<accession>A0A3M6V4L6</accession>
<dbReference type="InterPro" id="IPR036179">
    <property type="entry name" value="Ig-like_dom_sf"/>
</dbReference>
<keyword evidence="3" id="KW-0393">Immunoglobulin domain</keyword>
<keyword evidence="1" id="KW-0677">Repeat</keyword>
<evidence type="ECO:0000256" key="3">
    <source>
        <dbReference type="ARBA" id="ARBA00023319"/>
    </source>
</evidence>
<dbReference type="PANTHER" id="PTHR44170">
    <property type="entry name" value="PROTEIN SIDEKICK"/>
    <property type="match status" value="1"/>
</dbReference>
<dbReference type="SUPFAM" id="SSF48726">
    <property type="entry name" value="Immunoglobulin"/>
    <property type="match status" value="12"/>
</dbReference>
<dbReference type="Pfam" id="PF13927">
    <property type="entry name" value="Ig_3"/>
    <property type="match status" value="11"/>
</dbReference>
<dbReference type="STRING" id="46731.A0A3M6V4L6"/>